<dbReference type="PRINTS" id="PR00723">
    <property type="entry name" value="SUBTILISIN"/>
</dbReference>
<keyword evidence="2 5" id="KW-0645">Protease</keyword>
<accession>A0ABP7CZR3</accession>
<sequence>MVGARAAYAYDRGITGKGVTIAVIDTGIAVNGPEFSGRISPDSKAFENRIARCPICAPETVTFALDDIQGHGTETASVALAAKNGTGVHGIAPDATLLALKISGPDLEGVTATSPIKESSAANAMNIAPAIRYGVDKGAFVLSLSLNGVSSGQAAAEQKAAMDQVARADRLLVESVSNDIGDDSAAAGTIARNLVGDTLENRDWFLFGIRVDAALRPPAGNGRPGDLADRTLAVVATGVQVVGKDSTLVTTTGNSFAAPAIAGAAALLKQYWPQLGGKAIARILLDTATDLGDRGVDQIYGAGLLDIEQAMKAQAPASAFAVADTVLARYASLTLSGPFGNGGALAATTAAMTVIDRYGRDYRMTGSAAQIRRGSGLLAGAMLAPVDPPWLTPTPTDRRLGFTSATTGPWQGTRSNRPASIAFSPAPGQSITLAANVTVGQDAGISGSALRGVVASPVGQSFAWVSSGWSAGVASGTARDGRAALRTVSLTTPAGIGVELSDLTEHGQVLGLRGATGFALSGGRTTLATLTASRAIAGVLLSARATAATTKVQGGSELLRFTGPLVGSAFAVDAARRLAGGTATLGLSSPLRLERARATVQTPVAYDLMTGTLTTRAANIDLTPTARELDVELGWSTAFGPNRSLRLGIAHAVNAGHVAGVHDTAGFATLVLR</sequence>
<proteinExistence type="inferred from homology"/>
<dbReference type="InterPro" id="IPR015500">
    <property type="entry name" value="Peptidase_S8_subtilisin-rel"/>
</dbReference>
<keyword evidence="8" id="KW-1185">Reference proteome</keyword>
<feature type="active site" description="Charge relay system" evidence="5">
    <location>
        <position position="25"/>
    </location>
</feature>
<dbReference type="PROSITE" id="PS51892">
    <property type="entry name" value="SUBTILASE"/>
    <property type="match status" value="1"/>
</dbReference>
<evidence type="ECO:0000259" key="6">
    <source>
        <dbReference type="Pfam" id="PF00082"/>
    </source>
</evidence>
<keyword evidence="3 5" id="KW-0378">Hydrolase</keyword>
<feature type="active site" description="Charge relay system" evidence="5">
    <location>
        <position position="255"/>
    </location>
</feature>
<dbReference type="PANTHER" id="PTHR43399:SF4">
    <property type="entry name" value="CELL WALL-ASSOCIATED PROTEASE"/>
    <property type="match status" value="1"/>
</dbReference>
<keyword evidence="4 5" id="KW-0720">Serine protease</keyword>
<comment type="caution">
    <text evidence="7">The sequence shown here is derived from an EMBL/GenBank/DDBJ whole genome shotgun (WGS) entry which is preliminary data.</text>
</comment>
<evidence type="ECO:0000256" key="4">
    <source>
        <dbReference type="ARBA" id="ARBA00022825"/>
    </source>
</evidence>
<gene>
    <name evidence="7" type="ORF">GCM10022268_06280</name>
</gene>
<evidence type="ECO:0000256" key="1">
    <source>
        <dbReference type="ARBA" id="ARBA00011073"/>
    </source>
</evidence>
<name>A0ABP7CZR3_9SPHN</name>
<dbReference type="EMBL" id="BAABBF010000001">
    <property type="protein sequence ID" value="GAA3698676.1"/>
    <property type="molecule type" value="Genomic_DNA"/>
</dbReference>
<feature type="active site" description="Charge relay system" evidence="5">
    <location>
        <position position="71"/>
    </location>
</feature>
<dbReference type="Pfam" id="PF00082">
    <property type="entry name" value="Peptidase_S8"/>
    <property type="match status" value="1"/>
</dbReference>
<dbReference type="InterPro" id="IPR000209">
    <property type="entry name" value="Peptidase_S8/S53_dom"/>
</dbReference>
<protein>
    <recommendedName>
        <fullName evidence="6">Peptidase S8/S53 domain-containing protein</fullName>
    </recommendedName>
</protein>
<evidence type="ECO:0000313" key="8">
    <source>
        <dbReference type="Proteomes" id="UP001500523"/>
    </source>
</evidence>
<evidence type="ECO:0000256" key="3">
    <source>
        <dbReference type="ARBA" id="ARBA00022801"/>
    </source>
</evidence>
<dbReference type="Proteomes" id="UP001500523">
    <property type="component" value="Unassembled WGS sequence"/>
</dbReference>
<evidence type="ECO:0000313" key="7">
    <source>
        <dbReference type="EMBL" id="GAA3698676.1"/>
    </source>
</evidence>
<dbReference type="InterPro" id="IPR036852">
    <property type="entry name" value="Peptidase_S8/S53_dom_sf"/>
</dbReference>
<evidence type="ECO:0000256" key="2">
    <source>
        <dbReference type="ARBA" id="ARBA00022670"/>
    </source>
</evidence>
<dbReference type="InterPro" id="IPR051048">
    <property type="entry name" value="Peptidase_S8/S53_subtilisin"/>
</dbReference>
<dbReference type="PANTHER" id="PTHR43399">
    <property type="entry name" value="SUBTILISIN-RELATED"/>
    <property type="match status" value="1"/>
</dbReference>
<dbReference type="SUPFAM" id="SSF52743">
    <property type="entry name" value="Subtilisin-like"/>
    <property type="match status" value="1"/>
</dbReference>
<comment type="similarity">
    <text evidence="1 5">Belongs to the peptidase S8 family.</text>
</comment>
<reference evidence="8" key="1">
    <citation type="journal article" date="2019" name="Int. J. Syst. Evol. Microbiol.">
        <title>The Global Catalogue of Microorganisms (GCM) 10K type strain sequencing project: providing services to taxonomists for standard genome sequencing and annotation.</title>
        <authorList>
            <consortium name="The Broad Institute Genomics Platform"/>
            <consortium name="The Broad Institute Genome Sequencing Center for Infectious Disease"/>
            <person name="Wu L."/>
            <person name="Ma J."/>
        </authorList>
    </citation>
    <scope>NUCLEOTIDE SEQUENCE [LARGE SCALE GENOMIC DNA]</scope>
    <source>
        <strain evidence="8">JCM 17498</strain>
    </source>
</reference>
<feature type="domain" description="Peptidase S8/S53" evidence="6">
    <location>
        <begin position="16"/>
        <end position="303"/>
    </location>
</feature>
<dbReference type="PROSITE" id="PS00136">
    <property type="entry name" value="SUBTILASE_ASP"/>
    <property type="match status" value="1"/>
</dbReference>
<dbReference type="Gene3D" id="3.40.50.200">
    <property type="entry name" value="Peptidase S8/S53 domain"/>
    <property type="match status" value="1"/>
</dbReference>
<organism evidence="7 8">
    <name type="scientific">Sphingomonas cynarae</name>
    <dbReference type="NCBI Taxonomy" id="930197"/>
    <lineage>
        <taxon>Bacteria</taxon>
        <taxon>Pseudomonadati</taxon>
        <taxon>Pseudomonadota</taxon>
        <taxon>Alphaproteobacteria</taxon>
        <taxon>Sphingomonadales</taxon>
        <taxon>Sphingomonadaceae</taxon>
        <taxon>Sphingomonas</taxon>
    </lineage>
</organism>
<dbReference type="InterPro" id="IPR023827">
    <property type="entry name" value="Peptidase_S8_Asp-AS"/>
</dbReference>
<evidence type="ECO:0000256" key="5">
    <source>
        <dbReference type="PROSITE-ProRule" id="PRU01240"/>
    </source>
</evidence>